<dbReference type="InterPro" id="IPR013320">
    <property type="entry name" value="ConA-like_dom_sf"/>
</dbReference>
<keyword evidence="12 19" id="KW-0547">Nucleotide-binding</keyword>
<evidence type="ECO:0000313" key="23">
    <source>
        <dbReference type="Proteomes" id="UP001341840"/>
    </source>
</evidence>
<evidence type="ECO:0000256" key="6">
    <source>
        <dbReference type="ARBA" id="ARBA00022475"/>
    </source>
</evidence>
<dbReference type="InterPro" id="IPR017441">
    <property type="entry name" value="Protein_kinase_ATP_BS"/>
</dbReference>
<dbReference type="InterPro" id="IPR019825">
    <property type="entry name" value="Lectin_legB_Mn/Ca_BS"/>
</dbReference>
<dbReference type="SUPFAM" id="SSF56112">
    <property type="entry name" value="Protein kinase-like (PK-like)"/>
    <property type="match status" value="1"/>
</dbReference>
<proteinExistence type="inferred from homology"/>
<keyword evidence="10" id="KW-0732">Signal</keyword>
<organism evidence="22 23">
    <name type="scientific">Stylosanthes scabra</name>
    <dbReference type="NCBI Taxonomy" id="79078"/>
    <lineage>
        <taxon>Eukaryota</taxon>
        <taxon>Viridiplantae</taxon>
        <taxon>Streptophyta</taxon>
        <taxon>Embryophyta</taxon>
        <taxon>Tracheophyta</taxon>
        <taxon>Spermatophyta</taxon>
        <taxon>Magnoliopsida</taxon>
        <taxon>eudicotyledons</taxon>
        <taxon>Gunneridae</taxon>
        <taxon>Pentapetalae</taxon>
        <taxon>rosids</taxon>
        <taxon>fabids</taxon>
        <taxon>Fabales</taxon>
        <taxon>Fabaceae</taxon>
        <taxon>Papilionoideae</taxon>
        <taxon>50 kb inversion clade</taxon>
        <taxon>dalbergioids sensu lato</taxon>
        <taxon>Dalbergieae</taxon>
        <taxon>Pterocarpus clade</taxon>
        <taxon>Stylosanthes</taxon>
    </lineage>
</organism>
<dbReference type="PROSITE" id="PS50011">
    <property type="entry name" value="PROTEIN_KINASE_DOM"/>
    <property type="match status" value="1"/>
</dbReference>
<evidence type="ECO:0000256" key="7">
    <source>
        <dbReference type="ARBA" id="ARBA00022527"/>
    </source>
</evidence>
<evidence type="ECO:0000256" key="15">
    <source>
        <dbReference type="ARBA" id="ARBA00022989"/>
    </source>
</evidence>
<feature type="binding site" evidence="19">
    <location>
        <position position="393"/>
    </location>
    <ligand>
        <name>ATP</name>
        <dbReference type="ChEBI" id="CHEBI:30616"/>
    </ligand>
</feature>
<dbReference type="InterPro" id="IPR011009">
    <property type="entry name" value="Kinase-like_dom_sf"/>
</dbReference>
<comment type="similarity">
    <text evidence="3">In the N-terminal section; belongs to the leguminous lectin family.</text>
</comment>
<comment type="similarity">
    <text evidence="2">Belongs to the leguminous lectin family.</text>
</comment>
<dbReference type="InterPro" id="IPR000719">
    <property type="entry name" value="Prot_kinase_dom"/>
</dbReference>
<feature type="domain" description="Protein kinase" evidence="21">
    <location>
        <begin position="363"/>
        <end position="644"/>
    </location>
</feature>
<evidence type="ECO:0000256" key="14">
    <source>
        <dbReference type="ARBA" id="ARBA00022840"/>
    </source>
</evidence>
<keyword evidence="16 20" id="KW-0472">Membrane</keyword>
<evidence type="ECO:0000256" key="2">
    <source>
        <dbReference type="ARBA" id="ARBA00007606"/>
    </source>
</evidence>
<dbReference type="SMART" id="SM00220">
    <property type="entry name" value="S_TKc"/>
    <property type="match status" value="1"/>
</dbReference>
<keyword evidence="15 20" id="KW-1133">Transmembrane helix</keyword>
<evidence type="ECO:0000256" key="18">
    <source>
        <dbReference type="ARBA" id="ARBA00023180"/>
    </source>
</evidence>
<dbReference type="Pfam" id="PF00139">
    <property type="entry name" value="Lectin_legB"/>
    <property type="match status" value="1"/>
</dbReference>
<keyword evidence="17" id="KW-0675">Receptor</keyword>
<evidence type="ECO:0000256" key="3">
    <source>
        <dbReference type="ARBA" id="ARBA00008536"/>
    </source>
</evidence>
<comment type="similarity">
    <text evidence="4">In the C-terminal section; belongs to the protein kinase superfamily. Ser/Thr protein kinase family.</text>
</comment>
<evidence type="ECO:0000256" key="10">
    <source>
        <dbReference type="ARBA" id="ARBA00022729"/>
    </source>
</evidence>
<evidence type="ECO:0000256" key="11">
    <source>
        <dbReference type="ARBA" id="ARBA00022734"/>
    </source>
</evidence>
<evidence type="ECO:0000256" key="4">
    <source>
        <dbReference type="ARBA" id="ARBA00010217"/>
    </source>
</evidence>
<dbReference type="EMBL" id="JASCZI010272250">
    <property type="protein sequence ID" value="MED6221296.1"/>
    <property type="molecule type" value="Genomic_DNA"/>
</dbReference>
<dbReference type="Pfam" id="PF00069">
    <property type="entry name" value="Pkinase"/>
    <property type="match status" value="1"/>
</dbReference>
<evidence type="ECO:0000256" key="9">
    <source>
        <dbReference type="ARBA" id="ARBA00022692"/>
    </source>
</evidence>
<evidence type="ECO:0000256" key="16">
    <source>
        <dbReference type="ARBA" id="ARBA00023136"/>
    </source>
</evidence>
<evidence type="ECO:0000256" key="12">
    <source>
        <dbReference type="ARBA" id="ARBA00022741"/>
    </source>
</evidence>
<dbReference type="Gene3D" id="3.30.200.20">
    <property type="entry name" value="Phosphorylase Kinase, domain 1"/>
    <property type="match status" value="1"/>
</dbReference>
<dbReference type="InterPro" id="IPR008271">
    <property type="entry name" value="Ser/Thr_kinase_AS"/>
</dbReference>
<reference evidence="22 23" key="1">
    <citation type="journal article" date="2023" name="Plants (Basel)">
        <title>Bridging the Gap: Combining Genomics and Transcriptomics Approaches to Understand Stylosanthes scabra, an Orphan Legume from the Brazilian Caatinga.</title>
        <authorList>
            <person name="Ferreira-Neto J.R.C."/>
            <person name="da Silva M.D."/>
            <person name="Binneck E."/>
            <person name="de Melo N.F."/>
            <person name="da Silva R.H."/>
            <person name="de Melo A.L.T.M."/>
            <person name="Pandolfi V."/>
            <person name="Bustamante F.O."/>
            <person name="Brasileiro-Vidal A.C."/>
            <person name="Benko-Iseppon A.M."/>
        </authorList>
    </citation>
    <scope>NUCLEOTIDE SEQUENCE [LARGE SCALE GENOMIC DNA]</scope>
    <source>
        <tissue evidence="22">Leaves</tissue>
    </source>
</reference>
<dbReference type="PANTHER" id="PTHR27007">
    <property type="match status" value="1"/>
</dbReference>
<keyword evidence="23" id="KW-1185">Reference proteome</keyword>
<keyword evidence="9 20" id="KW-0812">Transmembrane</keyword>
<gene>
    <name evidence="22" type="ORF">PIB30_053015</name>
</gene>
<dbReference type="PROSITE" id="PS00307">
    <property type="entry name" value="LECTIN_LEGUME_BETA"/>
    <property type="match status" value="1"/>
</dbReference>
<keyword evidence="11" id="KW-0430">Lectin</keyword>
<sequence length="677" mass="76469">MALAVRTRFIEVRGCSGEQYSLKFYQLSKGRALEYNIFVEIRRSRLKAIRSFNFNKNFNPSQSHELSLDGDATYSHAFDQVQLTGETDTAVGFGRITTKPMRLMKNNSEQRYDFTTNFSFVVISNRTYHGEGLAFFIASHHLPLHPHDAINGGGLGLVNPCHPRPDEYSFVAVEFDTHSDSWDPRGPQPHVGIDVNSMMSTKHVKWPADFSEIANVYNCSVVYSAGSRRLDVYFTGGSFNGPAPKNLSSHLDLTDYLNDPVTLGISASTRNYTVQFSLLSWSFTAKLSTPSDENRKGSKLKEGLEIGIAWLLSLLVLVLVLDFIRKRRRRRKHELDPMDHEFQTGTGPQRISYNRLVSATNNFEEAKKLGKGGFGGVYKGYFKDTDSYAAVKKISADSRQGIKEYAAEVKIISQLRHRNLVRLTGWCHKKNDFILIYEYMPNGSLDYCLFDGVCFLSWQVRYNIALGLASALLYLQEGWEKCVLHRDIKSSNIMLDSEFNAKLGDFGLARLVDHEKGSRTTKTAGTLGYIAPEYIKTGKVGKECDIYSFGVVLLEIASGKKVIHHREMEGRVTQVSLVEWVWELYGLRNIIAAADSSLCRNFDVQQMECILVVGLWCAHPDCKCRPSIRQVLKVLNFDAPLPILPQRMPILPPFLPPPATNEIFFTAISIQNCYINH</sequence>
<dbReference type="Gene3D" id="2.60.120.200">
    <property type="match status" value="1"/>
</dbReference>
<keyword evidence="7" id="KW-0723">Serine/threonine-protein kinase</keyword>
<dbReference type="PROSITE" id="PS00108">
    <property type="entry name" value="PROTEIN_KINASE_ST"/>
    <property type="match status" value="1"/>
</dbReference>
<dbReference type="PROSITE" id="PS00107">
    <property type="entry name" value="PROTEIN_KINASE_ATP"/>
    <property type="match status" value="1"/>
</dbReference>
<keyword evidence="6" id="KW-1003">Cell membrane</keyword>
<dbReference type="CDD" id="cd06899">
    <property type="entry name" value="lectin_legume_LecRK_Arcelin_ConA"/>
    <property type="match status" value="1"/>
</dbReference>
<evidence type="ECO:0000259" key="21">
    <source>
        <dbReference type="PROSITE" id="PS50011"/>
    </source>
</evidence>
<dbReference type="Proteomes" id="UP001341840">
    <property type="component" value="Unassembled WGS sequence"/>
</dbReference>
<dbReference type="SUPFAM" id="SSF49899">
    <property type="entry name" value="Concanavalin A-like lectins/glucanases"/>
    <property type="match status" value="1"/>
</dbReference>
<protein>
    <recommendedName>
        <fullName evidence="5">non-specific serine/threonine protein kinase</fullName>
        <ecNumber evidence="5">2.7.11.1</ecNumber>
    </recommendedName>
</protein>
<keyword evidence="8" id="KW-0808">Transferase</keyword>
<comment type="caution">
    <text evidence="22">The sequence shown here is derived from an EMBL/GenBank/DDBJ whole genome shotgun (WGS) entry which is preliminary data.</text>
</comment>
<dbReference type="EC" id="2.7.11.1" evidence="5"/>
<feature type="transmembrane region" description="Helical" evidence="20">
    <location>
        <begin position="306"/>
        <end position="324"/>
    </location>
</feature>
<dbReference type="InterPro" id="IPR050528">
    <property type="entry name" value="L-type_Lectin-RKs"/>
</dbReference>
<evidence type="ECO:0000256" key="20">
    <source>
        <dbReference type="SAM" id="Phobius"/>
    </source>
</evidence>
<name>A0ABU6ZH64_9FABA</name>
<evidence type="ECO:0000313" key="22">
    <source>
        <dbReference type="EMBL" id="MED6221296.1"/>
    </source>
</evidence>
<accession>A0ABU6ZH64</accession>
<keyword evidence="18" id="KW-0325">Glycoprotein</keyword>
<evidence type="ECO:0000256" key="8">
    <source>
        <dbReference type="ARBA" id="ARBA00022679"/>
    </source>
</evidence>
<evidence type="ECO:0000256" key="1">
    <source>
        <dbReference type="ARBA" id="ARBA00004251"/>
    </source>
</evidence>
<keyword evidence="14 19" id="KW-0067">ATP-binding</keyword>
<evidence type="ECO:0000256" key="17">
    <source>
        <dbReference type="ARBA" id="ARBA00023170"/>
    </source>
</evidence>
<comment type="subcellular location">
    <subcellularLocation>
        <location evidence="1">Cell membrane</location>
        <topology evidence="1">Single-pass type I membrane protein</topology>
    </subcellularLocation>
</comment>
<evidence type="ECO:0000256" key="5">
    <source>
        <dbReference type="ARBA" id="ARBA00012513"/>
    </source>
</evidence>
<evidence type="ECO:0000256" key="19">
    <source>
        <dbReference type="PROSITE-ProRule" id="PRU10141"/>
    </source>
</evidence>
<dbReference type="InterPro" id="IPR001220">
    <property type="entry name" value="Legume_lectin_dom"/>
</dbReference>
<evidence type="ECO:0000256" key="13">
    <source>
        <dbReference type="ARBA" id="ARBA00022777"/>
    </source>
</evidence>
<dbReference type="Gene3D" id="1.10.510.10">
    <property type="entry name" value="Transferase(Phosphotransferase) domain 1"/>
    <property type="match status" value="1"/>
</dbReference>
<keyword evidence="13" id="KW-0418">Kinase</keyword>